<dbReference type="SMART" id="SM00342">
    <property type="entry name" value="HTH_ARAC"/>
    <property type="match status" value="1"/>
</dbReference>
<keyword evidence="1" id="KW-0805">Transcription regulation</keyword>
<dbReference type="OrthoDB" id="9793451at2"/>
<dbReference type="PANTHER" id="PTHR43280">
    <property type="entry name" value="ARAC-FAMILY TRANSCRIPTIONAL REGULATOR"/>
    <property type="match status" value="1"/>
</dbReference>
<keyword evidence="3" id="KW-0804">Transcription</keyword>
<reference evidence="5 6" key="1">
    <citation type="submission" date="2017-01" db="EMBL/GenBank/DDBJ databases">
        <title>A new Hymenobacter.</title>
        <authorList>
            <person name="Liang Y."/>
            <person name="Feng F."/>
        </authorList>
    </citation>
    <scope>NUCLEOTIDE SEQUENCE [LARGE SCALE GENOMIC DNA]</scope>
    <source>
        <strain evidence="5">MIMBbqt21</strain>
    </source>
</reference>
<keyword evidence="6" id="KW-1185">Reference proteome</keyword>
<name>A0A243WIZ5_9BACT</name>
<dbReference type="Gene3D" id="1.10.10.60">
    <property type="entry name" value="Homeodomain-like"/>
    <property type="match status" value="1"/>
</dbReference>
<dbReference type="InterPro" id="IPR018060">
    <property type="entry name" value="HTH_AraC"/>
</dbReference>
<keyword evidence="2" id="KW-0238">DNA-binding</keyword>
<dbReference type="EMBL" id="MTSE01000001">
    <property type="protein sequence ID" value="OUJ75874.1"/>
    <property type="molecule type" value="Genomic_DNA"/>
</dbReference>
<dbReference type="PROSITE" id="PS01124">
    <property type="entry name" value="HTH_ARAC_FAMILY_2"/>
    <property type="match status" value="1"/>
</dbReference>
<feature type="domain" description="HTH araC/xylS-type" evidence="4">
    <location>
        <begin position="181"/>
        <end position="279"/>
    </location>
</feature>
<dbReference type="SUPFAM" id="SSF46689">
    <property type="entry name" value="Homeodomain-like"/>
    <property type="match status" value="1"/>
</dbReference>
<sequence>MRTALNFQRSEAPSFDLSSLTWVRQQAGGPSAAGAQWPHYAVVFVEETLQAGGAAAEKLGAAELYFVAPGQPAWSAAPEWTEGQVLRFTDEFADLADHDRDLLLFRLFRGPAGEGPVQVPRDQAAELGCLLASMKRQAAGVSLLRDDLLRAYLKTLLLHCARLRQQQFGGASSPVPSGLLGRFQQLLEANYTRWKSVAEYAHQLRVTPNHLSVRVRQETGQPASDHIRRRIMLEAQRLAGHTDASLKQVAYQLGFDDVAHFSKLFKRCTGVTFSHFREQARVQYRFPEPNLMVA</sequence>
<organism evidence="5 6">
    <name type="scientific">Hymenobacter crusticola</name>
    <dbReference type="NCBI Taxonomy" id="1770526"/>
    <lineage>
        <taxon>Bacteria</taxon>
        <taxon>Pseudomonadati</taxon>
        <taxon>Bacteroidota</taxon>
        <taxon>Cytophagia</taxon>
        <taxon>Cytophagales</taxon>
        <taxon>Hymenobacteraceae</taxon>
        <taxon>Hymenobacter</taxon>
    </lineage>
</organism>
<dbReference type="AlphaFoldDB" id="A0A243WIZ5"/>
<gene>
    <name evidence="5" type="ORF">BXP70_00835</name>
</gene>
<evidence type="ECO:0000256" key="1">
    <source>
        <dbReference type="ARBA" id="ARBA00023015"/>
    </source>
</evidence>
<evidence type="ECO:0000259" key="4">
    <source>
        <dbReference type="PROSITE" id="PS01124"/>
    </source>
</evidence>
<accession>A0A243WIZ5</accession>
<dbReference type="RefSeq" id="WP_086592119.1">
    <property type="nucleotide sequence ID" value="NZ_MTSE01000001.1"/>
</dbReference>
<evidence type="ECO:0000256" key="2">
    <source>
        <dbReference type="ARBA" id="ARBA00023125"/>
    </source>
</evidence>
<comment type="caution">
    <text evidence="5">The sequence shown here is derived from an EMBL/GenBank/DDBJ whole genome shotgun (WGS) entry which is preliminary data.</text>
</comment>
<protein>
    <recommendedName>
        <fullName evidence="4">HTH araC/xylS-type domain-containing protein</fullName>
    </recommendedName>
</protein>
<proteinExistence type="predicted"/>
<evidence type="ECO:0000256" key="3">
    <source>
        <dbReference type="ARBA" id="ARBA00023163"/>
    </source>
</evidence>
<dbReference type="GO" id="GO:0043565">
    <property type="term" value="F:sequence-specific DNA binding"/>
    <property type="evidence" value="ECO:0007669"/>
    <property type="project" value="InterPro"/>
</dbReference>
<evidence type="ECO:0000313" key="5">
    <source>
        <dbReference type="EMBL" id="OUJ75874.1"/>
    </source>
</evidence>
<dbReference type="GO" id="GO:0003700">
    <property type="term" value="F:DNA-binding transcription factor activity"/>
    <property type="evidence" value="ECO:0007669"/>
    <property type="project" value="InterPro"/>
</dbReference>
<dbReference type="Pfam" id="PF12833">
    <property type="entry name" value="HTH_18"/>
    <property type="match status" value="1"/>
</dbReference>
<dbReference type="InterPro" id="IPR009057">
    <property type="entry name" value="Homeodomain-like_sf"/>
</dbReference>
<dbReference type="Proteomes" id="UP000194873">
    <property type="component" value="Unassembled WGS sequence"/>
</dbReference>
<dbReference type="PANTHER" id="PTHR43280:SF32">
    <property type="entry name" value="TRANSCRIPTIONAL REGULATORY PROTEIN"/>
    <property type="match status" value="1"/>
</dbReference>
<evidence type="ECO:0000313" key="6">
    <source>
        <dbReference type="Proteomes" id="UP000194873"/>
    </source>
</evidence>